<feature type="transmembrane region" description="Helical" evidence="7">
    <location>
        <begin position="195"/>
        <end position="220"/>
    </location>
</feature>
<evidence type="ECO:0000313" key="10">
    <source>
        <dbReference type="Proteomes" id="UP000655208"/>
    </source>
</evidence>
<name>A0A917SWE3_9ACTN</name>
<accession>A0A917SWE3</accession>
<dbReference type="PANTHER" id="PTHR43744:SF12">
    <property type="entry name" value="ABC TRANSPORTER PERMEASE PROTEIN MG189-RELATED"/>
    <property type="match status" value="1"/>
</dbReference>
<keyword evidence="6 7" id="KW-0472">Membrane</keyword>
<keyword evidence="4 7" id="KW-0812">Transmembrane</keyword>
<dbReference type="Pfam" id="PF00528">
    <property type="entry name" value="BPD_transp_1"/>
    <property type="match status" value="1"/>
</dbReference>
<evidence type="ECO:0000256" key="3">
    <source>
        <dbReference type="ARBA" id="ARBA00022475"/>
    </source>
</evidence>
<evidence type="ECO:0000256" key="1">
    <source>
        <dbReference type="ARBA" id="ARBA00004651"/>
    </source>
</evidence>
<feature type="transmembrane region" description="Helical" evidence="7">
    <location>
        <begin position="84"/>
        <end position="109"/>
    </location>
</feature>
<keyword evidence="3" id="KW-1003">Cell membrane</keyword>
<evidence type="ECO:0000256" key="7">
    <source>
        <dbReference type="RuleBase" id="RU363032"/>
    </source>
</evidence>
<evidence type="ECO:0000256" key="4">
    <source>
        <dbReference type="ARBA" id="ARBA00022692"/>
    </source>
</evidence>
<dbReference type="AlphaFoldDB" id="A0A917SWE3"/>
<organism evidence="9 10">
    <name type="scientific">Nakamurella endophytica</name>
    <dbReference type="NCBI Taxonomy" id="1748367"/>
    <lineage>
        <taxon>Bacteria</taxon>
        <taxon>Bacillati</taxon>
        <taxon>Actinomycetota</taxon>
        <taxon>Actinomycetes</taxon>
        <taxon>Nakamurellales</taxon>
        <taxon>Nakamurellaceae</taxon>
        <taxon>Nakamurella</taxon>
    </lineage>
</organism>
<feature type="domain" description="ABC transmembrane type-1" evidence="8">
    <location>
        <begin position="85"/>
        <end position="274"/>
    </location>
</feature>
<proteinExistence type="inferred from homology"/>
<sequence>MSSVTTTPVPRPATVARPTGRTAPVLRQLLLLALAVVVVAPFAWMVTTSLKDYADVYRPPYLWPQEFHVGNYGRAWDAAPFAGYYVNSLIMTGGILVGHVMLDTLAAYAFARLRFPLRNTLFLVLVATMLVPQFVTVLPAYDLVIRLGWYDSYAALIVPRMADVFGIVVLRAFMASIPAELDDAARLDGAGPWRSLWSVTLPLCRPALATVGMFSFLYAWNDFLWPLLVTSDDTHRTIQLGLSTFSSKYGTYPELLMAGTVTAAVPALVIFLFLQRAFIRGVASTGLK</sequence>
<comment type="subcellular location">
    <subcellularLocation>
        <location evidence="1 7">Cell membrane</location>
        <topology evidence="1 7">Multi-pass membrane protein</topology>
    </subcellularLocation>
</comment>
<evidence type="ECO:0000256" key="5">
    <source>
        <dbReference type="ARBA" id="ARBA00022989"/>
    </source>
</evidence>
<dbReference type="EMBL" id="BMNA01000003">
    <property type="protein sequence ID" value="GGL98864.1"/>
    <property type="molecule type" value="Genomic_DNA"/>
</dbReference>
<dbReference type="PANTHER" id="PTHR43744">
    <property type="entry name" value="ABC TRANSPORTER PERMEASE PROTEIN MG189-RELATED-RELATED"/>
    <property type="match status" value="1"/>
</dbReference>
<dbReference type="CDD" id="cd06261">
    <property type="entry name" value="TM_PBP2"/>
    <property type="match status" value="1"/>
</dbReference>
<dbReference type="GO" id="GO:0005886">
    <property type="term" value="C:plasma membrane"/>
    <property type="evidence" value="ECO:0007669"/>
    <property type="project" value="UniProtKB-SubCell"/>
</dbReference>
<dbReference type="InterPro" id="IPR035906">
    <property type="entry name" value="MetI-like_sf"/>
</dbReference>
<dbReference type="SUPFAM" id="SSF161098">
    <property type="entry name" value="MetI-like"/>
    <property type="match status" value="1"/>
</dbReference>
<keyword evidence="10" id="KW-1185">Reference proteome</keyword>
<dbReference type="Gene3D" id="1.10.3720.10">
    <property type="entry name" value="MetI-like"/>
    <property type="match status" value="1"/>
</dbReference>
<reference evidence="9" key="2">
    <citation type="submission" date="2020-09" db="EMBL/GenBank/DDBJ databases">
        <authorList>
            <person name="Sun Q."/>
            <person name="Zhou Y."/>
        </authorList>
    </citation>
    <scope>NUCLEOTIDE SEQUENCE</scope>
    <source>
        <strain evidence="9">CGMCC 4.7308</strain>
    </source>
</reference>
<gene>
    <name evidence="9" type="ORF">GCM10011594_18490</name>
</gene>
<feature type="transmembrane region" description="Helical" evidence="7">
    <location>
        <begin position="121"/>
        <end position="141"/>
    </location>
</feature>
<dbReference type="Proteomes" id="UP000655208">
    <property type="component" value="Unassembled WGS sequence"/>
</dbReference>
<keyword evidence="5 7" id="KW-1133">Transmembrane helix</keyword>
<reference evidence="9" key="1">
    <citation type="journal article" date="2014" name="Int. J. Syst. Evol. Microbiol.">
        <title>Complete genome sequence of Corynebacterium casei LMG S-19264T (=DSM 44701T), isolated from a smear-ripened cheese.</title>
        <authorList>
            <consortium name="US DOE Joint Genome Institute (JGI-PGF)"/>
            <person name="Walter F."/>
            <person name="Albersmeier A."/>
            <person name="Kalinowski J."/>
            <person name="Ruckert C."/>
        </authorList>
    </citation>
    <scope>NUCLEOTIDE SEQUENCE</scope>
    <source>
        <strain evidence="9">CGMCC 4.7308</strain>
    </source>
</reference>
<evidence type="ECO:0000313" key="9">
    <source>
        <dbReference type="EMBL" id="GGL98864.1"/>
    </source>
</evidence>
<evidence type="ECO:0000256" key="2">
    <source>
        <dbReference type="ARBA" id="ARBA00022448"/>
    </source>
</evidence>
<evidence type="ECO:0000256" key="6">
    <source>
        <dbReference type="ARBA" id="ARBA00023136"/>
    </source>
</evidence>
<feature type="transmembrane region" description="Helical" evidence="7">
    <location>
        <begin position="153"/>
        <end position="174"/>
    </location>
</feature>
<dbReference type="PROSITE" id="PS50928">
    <property type="entry name" value="ABC_TM1"/>
    <property type="match status" value="1"/>
</dbReference>
<protein>
    <submittedName>
        <fullName evidence="9">Sugar ABC transporter permease</fullName>
    </submittedName>
</protein>
<feature type="transmembrane region" description="Helical" evidence="7">
    <location>
        <begin position="255"/>
        <end position="274"/>
    </location>
</feature>
<comment type="similarity">
    <text evidence="7">Belongs to the binding-protein-dependent transport system permease family.</text>
</comment>
<keyword evidence="2 7" id="KW-0813">Transport</keyword>
<evidence type="ECO:0000259" key="8">
    <source>
        <dbReference type="PROSITE" id="PS50928"/>
    </source>
</evidence>
<comment type="caution">
    <text evidence="9">The sequence shown here is derived from an EMBL/GenBank/DDBJ whole genome shotgun (WGS) entry which is preliminary data.</text>
</comment>
<dbReference type="GO" id="GO:0055085">
    <property type="term" value="P:transmembrane transport"/>
    <property type="evidence" value="ECO:0007669"/>
    <property type="project" value="InterPro"/>
</dbReference>
<dbReference type="InterPro" id="IPR000515">
    <property type="entry name" value="MetI-like"/>
</dbReference>
<feature type="transmembrane region" description="Helical" evidence="7">
    <location>
        <begin position="29"/>
        <end position="47"/>
    </location>
</feature>